<dbReference type="PANTHER" id="PTHR12847:SF9">
    <property type="entry name" value="NECAP-LIKE PROTEIN CG9132"/>
    <property type="match status" value="1"/>
</dbReference>
<proteinExistence type="predicted"/>
<comment type="caution">
    <text evidence="2">The sequence shown here is derived from an EMBL/GenBank/DDBJ whole genome shotgun (WGS) entry which is preliminary data.</text>
</comment>
<dbReference type="PANTHER" id="PTHR12847">
    <property type="entry name" value="ATP-BINDING CASSETTE ABC TRANSPORTER-RELATED"/>
    <property type="match status" value="1"/>
</dbReference>
<sequence length="127" mass="14137">MADEDYEAVLLVIKECNVYRIPPRATSRGYRASDWDVTQHLWSGRLRITASSTRATIRLEDANTGDLFASSPYDPNGSTVEPVADSSRYFVMRIVDPGSGQHAFVGIGFPERGWAFDFNVALQDFAT</sequence>
<name>A0AAD5TGH0_9FUNG</name>
<dbReference type="Proteomes" id="UP001212152">
    <property type="component" value="Unassembled WGS sequence"/>
</dbReference>
<dbReference type="Pfam" id="PF07933">
    <property type="entry name" value="DUF1681"/>
    <property type="match status" value="1"/>
</dbReference>
<evidence type="ECO:0000313" key="3">
    <source>
        <dbReference type="Proteomes" id="UP001212152"/>
    </source>
</evidence>
<accession>A0AAD5TGH0</accession>
<evidence type="ECO:0000259" key="1">
    <source>
        <dbReference type="Pfam" id="PF07933"/>
    </source>
</evidence>
<dbReference type="AlphaFoldDB" id="A0AAD5TGH0"/>
<reference evidence="2" key="1">
    <citation type="submission" date="2020-05" db="EMBL/GenBank/DDBJ databases">
        <title>Phylogenomic resolution of chytrid fungi.</title>
        <authorList>
            <person name="Stajich J.E."/>
            <person name="Amses K."/>
            <person name="Simmons R."/>
            <person name="Seto K."/>
            <person name="Myers J."/>
            <person name="Bonds A."/>
            <person name="Quandt C.A."/>
            <person name="Barry K."/>
            <person name="Liu P."/>
            <person name="Grigoriev I."/>
            <person name="Longcore J.E."/>
            <person name="James T.Y."/>
        </authorList>
    </citation>
    <scope>NUCLEOTIDE SEQUENCE</scope>
    <source>
        <strain evidence="2">JEL0379</strain>
    </source>
</reference>
<dbReference type="GO" id="GO:0030125">
    <property type="term" value="C:clathrin vesicle coat"/>
    <property type="evidence" value="ECO:0007669"/>
    <property type="project" value="TreeGrafter"/>
</dbReference>
<dbReference type="GO" id="GO:0006897">
    <property type="term" value="P:endocytosis"/>
    <property type="evidence" value="ECO:0007669"/>
    <property type="project" value="InterPro"/>
</dbReference>
<organism evidence="2 3">
    <name type="scientific">Geranomyces variabilis</name>
    <dbReference type="NCBI Taxonomy" id="109894"/>
    <lineage>
        <taxon>Eukaryota</taxon>
        <taxon>Fungi</taxon>
        <taxon>Fungi incertae sedis</taxon>
        <taxon>Chytridiomycota</taxon>
        <taxon>Chytridiomycota incertae sedis</taxon>
        <taxon>Chytridiomycetes</taxon>
        <taxon>Spizellomycetales</taxon>
        <taxon>Powellomycetaceae</taxon>
        <taxon>Geranomyces</taxon>
    </lineage>
</organism>
<dbReference type="Gene3D" id="2.30.29.30">
    <property type="entry name" value="Pleckstrin-homology domain (PH domain)/Phosphotyrosine-binding domain (PTB)"/>
    <property type="match status" value="1"/>
</dbReference>
<gene>
    <name evidence="2" type="primary">NECAP2</name>
    <name evidence="2" type="ORF">HDU87_006906</name>
</gene>
<dbReference type="EMBL" id="JADGJQ010000060">
    <property type="protein sequence ID" value="KAJ3174790.1"/>
    <property type="molecule type" value="Genomic_DNA"/>
</dbReference>
<keyword evidence="3" id="KW-1185">Reference proteome</keyword>
<dbReference type="InterPro" id="IPR012466">
    <property type="entry name" value="NECAP_PHear"/>
</dbReference>
<protein>
    <submittedName>
        <fullName evidence="2">Adaptin ear-binding coat-associated protein 2</fullName>
    </submittedName>
</protein>
<dbReference type="SUPFAM" id="SSF50729">
    <property type="entry name" value="PH domain-like"/>
    <property type="match status" value="1"/>
</dbReference>
<evidence type="ECO:0000313" key="2">
    <source>
        <dbReference type="EMBL" id="KAJ3174790.1"/>
    </source>
</evidence>
<dbReference type="InterPro" id="IPR011993">
    <property type="entry name" value="PH-like_dom_sf"/>
</dbReference>
<feature type="domain" description="NECAP PHear" evidence="1">
    <location>
        <begin position="6"/>
        <end position="126"/>
    </location>
</feature>
<dbReference type="CDD" id="cd13228">
    <property type="entry name" value="PHear_NECAP"/>
    <property type="match status" value="1"/>
</dbReference>